<keyword evidence="1" id="KW-1133">Transmembrane helix</keyword>
<dbReference type="AlphaFoldDB" id="A0A0D0AWU0"/>
<feature type="transmembrane region" description="Helical" evidence="1">
    <location>
        <begin position="173"/>
        <end position="199"/>
    </location>
</feature>
<dbReference type="Proteomes" id="UP000054485">
    <property type="component" value="Unassembled WGS sequence"/>
</dbReference>
<dbReference type="HOGENOM" id="CLU_1332711_0_0_1"/>
<proteinExistence type="predicted"/>
<evidence type="ECO:0000256" key="1">
    <source>
        <dbReference type="SAM" id="Phobius"/>
    </source>
</evidence>
<evidence type="ECO:0000313" key="3">
    <source>
        <dbReference type="Proteomes" id="UP000054485"/>
    </source>
</evidence>
<sequence length="206" mass="22299">MFGPRDCNIVVVVAPPEGVGGMHDRDSSKGLSEASTIRNSDRFTSSSYAVSTLPSRYLLRADPRFNCSAPSLWKQIAALGIPTLGRSFMLRATFTYHPAARPRRMGAVSFGPDMIPPLLCPSTHYTRYPDLRAFSLLASSWAGGSLGRGLKNVFTGSEFSDSNYMPLSYMHSVLLTALGLTFNSLCSCSLLFAVIPLMLASQKSSS</sequence>
<protein>
    <submittedName>
        <fullName evidence="2">Uncharacterized protein</fullName>
    </submittedName>
</protein>
<dbReference type="InParanoid" id="A0A0D0AWU0"/>
<reference evidence="2 3" key="1">
    <citation type="submission" date="2014-04" db="EMBL/GenBank/DDBJ databases">
        <authorList>
            <consortium name="DOE Joint Genome Institute"/>
            <person name="Kuo A."/>
            <person name="Ruytinx J."/>
            <person name="Rineau F."/>
            <person name="Colpaert J."/>
            <person name="Kohler A."/>
            <person name="Nagy L.G."/>
            <person name="Floudas D."/>
            <person name="Copeland A."/>
            <person name="Barry K.W."/>
            <person name="Cichocki N."/>
            <person name="Veneault-Fourrey C."/>
            <person name="LaButti K."/>
            <person name="Lindquist E.A."/>
            <person name="Lipzen A."/>
            <person name="Lundell T."/>
            <person name="Morin E."/>
            <person name="Murat C."/>
            <person name="Sun H."/>
            <person name="Tunlid A."/>
            <person name="Henrissat B."/>
            <person name="Grigoriev I.V."/>
            <person name="Hibbett D.S."/>
            <person name="Martin F."/>
            <person name="Nordberg H.P."/>
            <person name="Cantor M.N."/>
            <person name="Hua S.X."/>
        </authorList>
    </citation>
    <scope>NUCLEOTIDE SEQUENCE [LARGE SCALE GENOMIC DNA]</scope>
    <source>
        <strain evidence="2 3">UH-Slu-Lm8-n1</strain>
    </source>
</reference>
<keyword evidence="3" id="KW-1185">Reference proteome</keyword>
<name>A0A0D0AWU0_9AGAM</name>
<organism evidence="2 3">
    <name type="scientific">Suillus luteus UH-Slu-Lm8-n1</name>
    <dbReference type="NCBI Taxonomy" id="930992"/>
    <lineage>
        <taxon>Eukaryota</taxon>
        <taxon>Fungi</taxon>
        <taxon>Dikarya</taxon>
        <taxon>Basidiomycota</taxon>
        <taxon>Agaricomycotina</taxon>
        <taxon>Agaricomycetes</taxon>
        <taxon>Agaricomycetidae</taxon>
        <taxon>Boletales</taxon>
        <taxon>Suillineae</taxon>
        <taxon>Suillaceae</taxon>
        <taxon>Suillus</taxon>
    </lineage>
</organism>
<accession>A0A0D0AWU0</accession>
<keyword evidence="1" id="KW-0812">Transmembrane</keyword>
<evidence type="ECO:0000313" key="2">
    <source>
        <dbReference type="EMBL" id="KIK42309.1"/>
    </source>
</evidence>
<gene>
    <name evidence="2" type="ORF">CY34DRAFT_12444</name>
</gene>
<keyword evidence="1" id="KW-0472">Membrane</keyword>
<reference evidence="3" key="2">
    <citation type="submission" date="2015-01" db="EMBL/GenBank/DDBJ databases">
        <title>Evolutionary Origins and Diversification of the Mycorrhizal Mutualists.</title>
        <authorList>
            <consortium name="DOE Joint Genome Institute"/>
            <consortium name="Mycorrhizal Genomics Consortium"/>
            <person name="Kohler A."/>
            <person name="Kuo A."/>
            <person name="Nagy L.G."/>
            <person name="Floudas D."/>
            <person name="Copeland A."/>
            <person name="Barry K.W."/>
            <person name="Cichocki N."/>
            <person name="Veneault-Fourrey C."/>
            <person name="LaButti K."/>
            <person name="Lindquist E.A."/>
            <person name="Lipzen A."/>
            <person name="Lundell T."/>
            <person name="Morin E."/>
            <person name="Murat C."/>
            <person name="Riley R."/>
            <person name="Ohm R."/>
            <person name="Sun H."/>
            <person name="Tunlid A."/>
            <person name="Henrissat B."/>
            <person name="Grigoriev I.V."/>
            <person name="Hibbett D.S."/>
            <person name="Martin F."/>
        </authorList>
    </citation>
    <scope>NUCLEOTIDE SEQUENCE [LARGE SCALE GENOMIC DNA]</scope>
    <source>
        <strain evidence="3">UH-Slu-Lm8-n1</strain>
    </source>
</reference>
<dbReference type="EMBL" id="KN835242">
    <property type="protein sequence ID" value="KIK42309.1"/>
    <property type="molecule type" value="Genomic_DNA"/>
</dbReference>